<keyword evidence="1" id="KW-1185">Reference proteome</keyword>
<organism evidence="1 2">
    <name type="scientific">Parascaris equorum</name>
    <name type="common">Equine roundworm</name>
    <dbReference type="NCBI Taxonomy" id="6256"/>
    <lineage>
        <taxon>Eukaryota</taxon>
        <taxon>Metazoa</taxon>
        <taxon>Ecdysozoa</taxon>
        <taxon>Nematoda</taxon>
        <taxon>Chromadorea</taxon>
        <taxon>Rhabditida</taxon>
        <taxon>Spirurina</taxon>
        <taxon>Ascaridomorpha</taxon>
        <taxon>Ascaridoidea</taxon>
        <taxon>Ascarididae</taxon>
        <taxon>Parascaris</taxon>
    </lineage>
</organism>
<protein>
    <submittedName>
        <fullName evidence="2">Uncharacterized protein</fullName>
    </submittedName>
</protein>
<evidence type="ECO:0000313" key="1">
    <source>
        <dbReference type="Proteomes" id="UP000887564"/>
    </source>
</evidence>
<dbReference type="WBParaSite" id="PEQ_0000927501-mRNA-1">
    <property type="protein sequence ID" value="PEQ_0000927501-mRNA-1"/>
    <property type="gene ID" value="PEQ_0000927501"/>
</dbReference>
<dbReference type="Proteomes" id="UP000887564">
    <property type="component" value="Unplaced"/>
</dbReference>
<name>A0A914RRZ4_PAREQ</name>
<reference evidence="2" key="1">
    <citation type="submission" date="2022-11" db="UniProtKB">
        <authorList>
            <consortium name="WormBaseParasite"/>
        </authorList>
    </citation>
    <scope>IDENTIFICATION</scope>
</reference>
<dbReference type="AlphaFoldDB" id="A0A914RRZ4"/>
<evidence type="ECO:0000313" key="2">
    <source>
        <dbReference type="WBParaSite" id="PEQ_0000927501-mRNA-1"/>
    </source>
</evidence>
<proteinExistence type="predicted"/>
<accession>A0A914RRZ4</accession>
<sequence>MLIVLTTFSRSSTKFKKKTAPESVPAQKEFVAIAERHQIGVAHT</sequence>